<organism evidence="1 2">
    <name type="scientific">Cinchona calisaya</name>
    <dbReference type="NCBI Taxonomy" id="153742"/>
    <lineage>
        <taxon>Eukaryota</taxon>
        <taxon>Viridiplantae</taxon>
        <taxon>Streptophyta</taxon>
        <taxon>Embryophyta</taxon>
        <taxon>Tracheophyta</taxon>
        <taxon>Spermatophyta</taxon>
        <taxon>Magnoliopsida</taxon>
        <taxon>eudicotyledons</taxon>
        <taxon>Gunneridae</taxon>
        <taxon>Pentapetalae</taxon>
        <taxon>asterids</taxon>
        <taxon>lamiids</taxon>
        <taxon>Gentianales</taxon>
        <taxon>Rubiaceae</taxon>
        <taxon>Cinchonoideae</taxon>
        <taxon>Cinchoneae</taxon>
        <taxon>Cinchona</taxon>
    </lineage>
</organism>
<accession>A0ABD3B2W7</accession>
<keyword evidence="2" id="KW-1185">Reference proteome</keyword>
<reference evidence="1 2" key="1">
    <citation type="submission" date="2024-11" db="EMBL/GenBank/DDBJ databases">
        <title>A near-complete genome assembly of Cinchona calisaya.</title>
        <authorList>
            <person name="Lian D.C."/>
            <person name="Zhao X.W."/>
            <person name="Wei L."/>
        </authorList>
    </citation>
    <scope>NUCLEOTIDE SEQUENCE [LARGE SCALE GENOMIC DNA]</scope>
    <source>
        <tissue evidence="1">Nenye</tissue>
    </source>
</reference>
<evidence type="ECO:0000313" key="2">
    <source>
        <dbReference type="Proteomes" id="UP001630127"/>
    </source>
</evidence>
<proteinExistence type="predicted"/>
<sequence>MHKAAISPFHNVREVAHKSKCECPFKVSYALFDRERDGQLPSVLVPAAVPLEPVGSESVVVISESLVTDPRRIPATLAISTKASSHLPTIPNIKLFYNNSRQQESKKRIEIALGASQERKIERLADERRARAEHACSTPFPSFPSSKRLGRTFYV</sequence>
<dbReference type="EMBL" id="JBJUIK010000001">
    <property type="protein sequence ID" value="KAL3537796.1"/>
    <property type="molecule type" value="Genomic_DNA"/>
</dbReference>
<dbReference type="AlphaFoldDB" id="A0ABD3B2W7"/>
<protein>
    <submittedName>
        <fullName evidence="1">Uncharacterized protein</fullName>
    </submittedName>
</protein>
<evidence type="ECO:0000313" key="1">
    <source>
        <dbReference type="EMBL" id="KAL3537796.1"/>
    </source>
</evidence>
<comment type="caution">
    <text evidence="1">The sequence shown here is derived from an EMBL/GenBank/DDBJ whole genome shotgun (WGS) entry which is preliminary data.</text>
</comment>
<name>A0ABD3B2W7_9GENT</name>
<dbReference type="Proteomes" id="UP001630127">
    <property type="component" value="Unassembled WGS sequence"/>
</dbReference>
<gene>
    <name evidence="1" type="ORF">ACH5RR_001162</name>
</gene>